<reference evidence="2" key="3">
    <citation type="submission" date="2015-02" db="UniProtKB">
        <authorList>
            <consortium name="EnsemblProtists"/>
        </authorList>
    </citation>
    <scope>IDENTIFICATION</scope>
    <source>
        <strain evidence="2">DAOM BR144</strain>
    </source>
</reference>
<dbReference type="Proteomes" id="UP000019132">
    <property type="component" value="Unassembled WGS sequence"/>
</dbReference>
<feature type="compositionally biased region" description="Polar residues" evidence="1">
    <location>
        <begin position="9"/>
        <end position="19"/>
    </location>
</feature>
<sequence>MTPPAVSSPIDNGATSKSSRSCKRLDLSDPLKIAACTVAPNATASSGLIDLYRSLPLKKSDSNCCTFGMRVEPPTSTTSCTWLFESFASRNTRSTGSMILEPRTRDRAVEVNALEQRVDFNVRLGRRRQRTLGTLARCAQATQRALVPRHVLAVLALELLHEVLDYAIVKVFAAQVGIAGRGLDFEDAFFDREQRHIERAAAKVKDQDIVLAALLVQPVRDRGRSRFINDAQHVQARNDASVFGRLAL</sequence>
<protein>
    <submittedName>
        <fullName evidence="2">Uncharacterized protein</fullName>
    </submittedName>
</protein>
<accession>K3X9R0</accession>
<proteinExistence type="predicted"/>
<dbReference type="EnsemblProtists" id="PYU1_T013959">
    <property type="protein sequence ID" value="PYU1_T013959"/>
    <property type="gene ID" value="PYU1_G013930"/>
</dbReference>
<reference evidence="3" key="1">
    <citation type="journal article" date="2010" name="Genome Biol.">
        <title>Genome sequence of the necrotrophic plant pathogen Pythium ultimum reveals original pathogenicity mechanisms and effector repertoire.</title>
        <authorList>
            <person name="Levesque C.A."/>
            <person name="Brouwer H."/>
            <person name="Cano L."/>
            <person name="Hamilton J.P."/>
            <person name="Holt C."/>
            <person name="Huitema E."/>
            <person name="Raffaele S."/>
            <person name="Robideau G.P."/>
            <person name="Thines M."/>
            <person name="Win J."/>
            <person name="Zerillo M.M."/>
            <person name="Beakes G.W."/>
            <person name="Boore J.L."/>
            <person name="Busam D."/>
            <person name="Dumas B."/>
            <person name="Ferriera S."/>
            <person name="Fuerstenberg S.I."/>
            <person name="Gachon C.M."/>
            <person name="Gaulin E."/>
            <person name="Govers F."/>
            <person name="Grenville-Briggs L."/>
            <person name="Horner N."/>
            <person name="Hostetler J."/>
            <person name="Jiang R.H."/>
            <person name="Johnson J."/>
            <person name="Krajaejun T."/>
            <person name="Lin H."/>
            <person name="Meijer H.J."/>
            <person name="Moore B."/>
            <person name="Morris P."/>
            <person name="Phuntmart V."/>
            <person name="Puiu D."/>
            <person name="Shetty J."/>
            <person name="Stajich J.E."/>
            <person name="Tripathy S."/>
            <person name="Wawra S."/>
            <person name="van West P."/>
            <person name="Whitty B.R."/>
            <person name="Coutinho P.M."/>
            <person name="Henrissat B."/>
            <person name="Martin F."/>
            <person name="Thomas P.D."/>
            <person name="Tyler B.M."/>
            <person name="De Vries R.P."/>
            <person name="Kamoun S."/>
            <person name="Yandell M."/>
            <person name="Tisserat N."/>
            <person name="Buell C.R."/>
        </authorList>
    </citation>
    <scope>NUCLEOTIDE SEQUENCE</scope>
    <source>
        <strain evidence="3">DAOM:BR144</strain>
    </source>
</reference>
<dbReference type="AlphaFoldDB" id="K3X9R0"/>
<dbReference type="eggNOG" id="ENOG502QV65">
    <property type="taxonomic scope" value="Eukaryota"/>
</dbReference>
<reference evidence="3" key="2">
    <citation type="submission" date="2010-04" db="EMBL/GenBank/DDBJ databases">
        <authorList>
            <person name="Buell R."/>
            <person name="Hamilton J."/>
            <person name="Hostetler J."/>
        </authorList>
    </citation>
    <scope>NUCLEOTIDE SEQUENCE [LARGE SCALE GENOMIC DNA]</scope>
    <source>
        <strain evidence="3">DAOM:BR144</strain>
    </source>
</reference>
<dbReference type="InParanoid" id="K3X9R0"/>
<name>K3X9R0_GLOUD</name>
<dbReference type="InterPro" id="IPR019651">
    <property type="entry name" value="Glutamate_DH_NAD-spec"/>
</dbReference>
<feature type="region of interest" description="Disordered" evidence="1">
    <location>
        <begin position="1"/>
        <end position="21"/>
    </location>
</feature>
<dbReference type="Pfam" id="PF10712">
    <property type="entry name" value="NAD-GH"/>
    <property type="match status" value="1"/>
</dbReference>
<evidence type="ECO:0000313" key="2">
    <source>
        <dbReference type="EnsemblProtists" id="PYU1_T013959"/>
    </source>
</evidence>
<dbReference type="EMBL" id="GL376578">
    <property type="status" value="NOT_ANNOTATED_CDS"/>
    <property type="molecule type" value="Genomic_DNA"/>
</dbReference>
<evidence type="ECO:0000313" key="3">
    <source>
        <dbReference type="Proteomes" id="UP000019132"/>
    </source>
</evidence>
<evidence type="ECO:0000256" key="1">
    <source>
        <dbReference type="SAM" id="MobiDB-lite"/>
    </source>
</evidence>
<dbReference type="STRING" id="431595.K3X9R0"/>
<dbReference type="VEuPathDB" id="FungiDB:PYU1_G013930"/>
<dbReference type="HOGENOM" id="CLU_1121982_0_0_1"/>
<organism evidence="2 3">
    <name type="scientific">Globisporangium ultimum (strain ATCC 200006 / CBS 805.95 / DAOM BR144)</name>
    <name type="common">Pythium ultimum</name>
    <dbReference type="NCBI Taxonomy" id="431595"/>
    <lineage>
        <taxon>Eukaryota</taxon>
        <taxon>Sar</taxon>
        <taxon>Stramenopiles</taxon>
        <taxon>Oomycota</taxon>
        <taxon>Peronosporomycetes</taxon>
        <taxon>Pythiales</taxon>
        <taxon>Pythiaceae</taxon>
        <taxon>Globisporangium</taxon>
    </lineage>
</organism>
<keyword evidence="3" id="KW-1185">Reference proteome</keyword>